<reference evidence="1 2" key="1">
    <citation type="submission" date="2024-01" db="EMBL/GenBank/DDBJ databases">
        <title>Genome assemblies of Stephania.</title>
        <authorList>
            <person name="Yang L."/>
        </authorList>
    </citation>
    <scope>NUCLEOTIDE SEQUENCE [LARGE SCALE GENOMIC DNA]</scope>
    <source>
        <strain evidence="1">QJT</strain>
        <tissue evidence="1">Leaf</tissue>
    </source>
</reference>
<keyword evidence="2" id="KW-1185">Reference proteome</keyword>
<accession>A0AAP0IKE8</accession>
<gene>
    <name evidence="1" type="ORF">Sjap_016065</name>
</gene>
<name>A0AAP0IKE8_9MAGN</name>
<evidence type="ECO:0000313" key="2">
    <source>
        <dbReference type="Proteomes" id="UP001417504"/>
    </source>
</evidence>
<protein>
    <submittedName>
        <fullName evidence="1">Uncharacterized protein</fullName>
    </submittedName>
</protein>
<evidence type="ECO:0000313" key="1">
    <source>
        <dbReference type="EMBL" id="KAK9117118.1"/>
    </source>
</evidence>
<dbReference type="Proteomes" id="UP001417504">
    <property type="component" value="Unassembled WGS sequence"/>
</dbReference>
<comment type="caution">
    <text evidence="1">The sequence shown here is derived from an EMBL/GenBank/DDBJ whole genome shotgun (WGS) entry which is preliminary data.</text>
</comment>
<sequence>MSRCTTLAMPSWLPTSLIPSHEAKKELCNQNGLGSSTLGGAYLCIGYTTFFSLLTDLRCSFFLI</sequence>
<proteinExistence type="predicted"/>
<dbReference type="AlphaFoldDB" id="A0AAP0IKE8"/>
<dbReference type="EMBL" id="JBBNAE010000006">
    <property type="protein sequence ID" value="KAK9117118.1"/>
    <property type="molecule type" value="Genomic_DNA"/>
</dbReference>
<organism evidence="1 2">
    <name type="scientific">Stephania japonica</name>
    <dbReference type="NCBI Taxonomy" id="461633"/>
    <lineage>
        <taxon>Eukaryota</taxon>
        <taxon>Viridiplantae</taxon>
        <taxon>Streptophyta</taxon>
        <taxon>Embryophyta</taxon>
        <taxon>Tracheophyta</taxon>
        <taxon>Spermatophyta</taxon>
        <taxon>Magnoliopsida</taxon>
        <taxon>Ranunculales</taxon>
        <taxon>Menispermaceae</taxon>
        <taxon>Menispermoideae</taxon>
        <taxon>Cissampelideae</taxon>
        <taxon>Stephania</taxon>
    </lineage>
</organism>